<feature type="domain" description="Transposase InsH N-terminal" evidence="2">
    <location>
        <begin position="17"/>
        <end position="115"/>
    </location>
</feature>
<keyword evidence="4" id="KW-1185">Reference proteome</keyword>
<dbReference type="Pfam" id="PF05598">
    <property type="entry name" value="DUF772"/>
    <property type="match status" value="1"/>
</dbReference>
<dbReference type="Proteomes" id="UP001240697">
    <property type="component" value="Chromosome"/>
</dbReference>
<dbReference type="InterPro" id="IPR047710">
    <property type="entry name" value="Transpos_IS5-like"/>
</dbReference>
<evidence type="ECO:0000313" key="4">
    <source>
        <dbReference type="Proteomes" id="UP001240697"/>
    </source>
</evidence>
<evidence type="ECO:0000259" key="1">
    <source>
        <dbReference type="Pfam" id="PF01609"/>
    </source>
</evidence>
<name>A0ABY8SQW3_9BURK</name>
<proteinExistence type="predicted"/>
<dbReference type="Pfam" id="PF01609">
    <property type="entry name" value="DDE_Tnp_1"/>
    <property type="match status" value="1"/>
</dbReference>
<sequence>MRPKLSLPQSGELFRPRLDEQINMRHPLVRLAGLMDWEQIERHFASHFTSGRGRPALPPRLVAGLLYLQHANDASDEAVVNTWVENPYWQFFCGETYLQTELPIDPSSLTRWRQRIGEEGVEVLLAITIEAAKAAGLINKASVQRVIVDTTVMPKAVAHPTDSRLLDKSRQHLVKAAEDNGLRLRQNYNRVAPRLAAQIGRYAHAKQFKRMRRAVRTLRTRVGRVHREVARQLHMLPESAKAKVQDLLQRTGRILTQRTKDKNKLYALHAPEVECISKGKARTPYEFGVKVSIAITLKEGLVVGMRSMPGNPYDGHTLAETLEQVGILTGTDRPPPTAIVDKGYKGVKLEGVRILMSGQKRGITRTLKAMIKRRSAIEPAIGHMKMDGRLGRNPLKGALGDALHAVMCGAGHNLRLILAALRLLCARFELSVQEIITALIAAAVQRRPARG</sequence>
<reference evidence="3 4" key="1">
    <citation type="submission" date="2023-05" db="EMBL/GenBank/DDBJ databases">
        <authorList>
            <person name="Yin Y."/>
            <person name="Lu Z."/>
        </authorList>
    </citation>
    <scope>NUCLEOTIDE SEQUENCE [LARGE SCALE GENOMIC DNA]</scope>
    <source>
        <strain evidence="3 4">ZM22</strain>
    </source>
</reference>
<evidence type="ECO:0000313" key="3">
    <source>
        <dbReference type="EMBL" id="WHS65458.1"/>
    </source>
</evidence>
<protein>
    <submittedName>
        <fullName evidence="3">IS5 family transposase</fullName>
    </submittedName>
</protein>
<dbReference type="InterPro" id="IPR008490">
    <property type="entry name" value="Transposase_InsH_N"/>
</dbReference>
<dbReference type="NCBIfam" id="NF033578">
    <property type="entry name" value="transpos_IS5_1"/>
    <property type="match status" value="1"/>
</dbReference>
<dbReference type="RefSeq" id="WP_283486559.1">
    <property type="nucleotide sequence ID" value="NZ_CP125947.1"/>
</dbReference>
<dbReference type="EMBL" id="CP125947">
    <property type="protein sequence ID" value="WHS65458.1"/>
    <property type="molecule type" value="Genomic_DNA"/>
</dbReference>
<evidence type="ECO:0000259" key="2">
    <source>
        <dbReference type="Pfam" id="PF05598"/>
    </source>
</evidence>
<dbReference type="InterPro" id="IPR002559">
    <property type="entry name" value="Transposase_11"/>
</dbReference>
<gene>
    <name evidence="3" type="ORF">QMY55_23865</name>
</gene>
<organism evidence="3 4">
    <name type="scientific">Comamonas resistens</name>
    <dbReference type="NCBI Taxonomy" id="3046670"/>
    <lineage>
        <taxon>Bacteria</taxon>
        <taxon>Pseudomonadati</taxon>
        <taxon>Pseudomonadota</taxon>
        <taxon>Betaproteobacteria</taxon>
        <taxon>Burkholderiales</taxon>
        <taxon>Comamonadaceae</taxon>
        <taxon>Comamonas</taxon>
    </lineage>
</organism>
<accession>A0ABY8SQW3</accession>
<dbReference type="PANTHER" id="PTHR33803:SF3">
    <property type="entry name" value="BLL1974 PROTEIN"/>
    <property type="match status" value="1"/>
</dbReference>
<feature type="domain" description="Transposase IS4-like" evidence="1">
    <location>
        <begin position="279"/>
        <end position="399"/>
    </location>
</feature>
<dbReference type="PANTHER" id="PTHR33803">
    <property type="entry name" value="IS1478 TRANSPOSASE"/>
    <property type="match status" value="1"/>
</dbReference>